<dbReference type="AlphaFoldDB" id="A0A2N3PQU7"/>
<reference evidence="7" key="1">
    <citation type="submission" date="2017-12" db="EMBL/GenBank/DDBJ databases">
        <title>Draft genome sequence of Telmatospirillum siberiense 26-4b1T, an acidotolerant peatland alphaproteobacterium potentially involved in sulfur cycling.</title>
        <authorList>
            <person name="Hausmann B."/>
            <person name="Pjevac P."/>
            <person name="Schreck K."/>
            <person name="Herbold C.W."/>
            <person name="Daims H."/>
            <person name="Wagner M."/>
            <person name="Pester M."/>
            <person name="Loy A."/>
        </authorList>
    </citation>
    <scope>NUCLEOTIDE SEQUENCE [LARGE SCALE GENOMIC DNA]</scope>
    <source>
        <strain evidence="7">26-4b1</strain>
    </source>
</reference>
<keyword evidence="2 5" id="KW-0812">Transmembrane</keyword>
<dbReference type="GO" id="GO:0006457">
    <property type="term" value="P:protein folding"/>
    <property type="evidence" value="ECO:0007669"/>
    <property type="project" value="InterPro"/>
</dbReference>
<feature type="transmembrane region" description="Helical" evidence="5">
    <location>
        <begin position="67"/>
        <end position="88"/>
    </location>
</feature>
<dbReference type="Proteomes" id="UP000233293">
    <property type="component" value="Unassembled WGS sequence"/>
</dbReference>
<keyword evidence="7" id="KW-1185">Reference proteome</keyword>
<comment type="caution">
    <text evidence="6">The sequence shown here is derived from an EMBL/GenBank/DDBJ whole genome shotgun (WGS) entry which is preliminary data.</text>
</comment>
<accession>A0A2N3PQU7</accession>
<dbReference type="Pfam" id="PF02600">
    <property type="entry name" value="DsbB"/>
    <property type="match status" value="1"/>
</dbReference>
<sequence>MMTFPVRLFPSLLLLACVGAMGTALITQYGFGLEPCILCFYQRIPYVVAGVLAVIALSSKVPVRGKIVLIALCALAFAIDSGIAFYHVGVEHHWWESACVGGVNPEANSAEALKALLAGPPPVPCDRIPWSVFGISMAGYNALFTCGLAVFSVWAARTLKRQA</sequence>
<gene>
    <name evidence="6" type="ORF">CWS72_20130</name>
</gene>
<dbReference type="InterPro" id="IPR003752">
    <property type="entry name" value="DiS_bond_form_DsbB/BdbC"/>
</dbReference>
<evidence type="ECO:0000256" key="1">
    <source>
        <dbReference type="ARBA" id="ARBA00004141"/>
    </source>
</evidence>
<dbReference type="OrthoDB" id="9808637at2"/>
<organism evidence="6 7">
    <name type="scientific">Telmatospirillum siberiense</name>
    <dbReference type="NCBI Taxonomy" id="382514"/>
    <lineage>
        <taxon>Bacteria</taxon>
        <taxon>Pseudomonadati</taxon>
        <taxon>Pseudomonadota</taxon>
        <taxon>Alphaproteobacteria</taxon>
        <taxon>Rhodospirillales</taxon>
        <taxon>Rhodospirillaceae</taxon>
        <taxon>Telmatospirillum</taxon>
    </lineage>
</organism>
<evidence type="ECO:0000256" key="4">
    <source>
        <dbReference type="ARBA" id="ARBA00023136"/>
    </source>
</evidence>
<dbReference type="GO" id="GO:0015035">
    <property type="term" value="F:protein-disulfide reductase activity"/>
    <property type="evidence" value="ECO:0007669"/>
    <property type="project" value="InterPro"/>
</dbReference>
<name>A0A2N3PQU7_9PROT</name>
<dbReference type="GO" id="GO:0016020">
    <property type="term" value="C:membrane"/>
    <property type="evidence" value="ECO:0007669"/>
    <property type="project" value="UniProtKB-SubCell"/>
</dbReference>
<dbReference type="RefSeq" id="WP_101252433.1">
    <property type="nucleotide sequence ID" value="NZ_PIUM01000027.1"/>
</dbReference>
<comment type="subcellular location">
    <subcellularLocation>
        <location evidence="1">Membrane</location>
        <topology evidence="1">Multi-pass membrane protein</topology>
    </subcellularLocation>
</comment>
<protein>
    <submittedName>
        <fullName evidence="6">Disulfide bond formation protein B</fullName>
    </submittedName>
</protein>
<evidence type="ECO:0000313" key="7">
    <source>
        <dbReference type="Proteomes" id="UP000233293"/>
    </source>
</evidence>
<evidence type="ECO:0000256" key="2">
    <source>
        <dbReference type="ARBA" id="ARBA00022692"/>
    </source>
</evidence>
<keyword evidence="3 5" id="KW-1133">Transmembrane helix</keyword>
<feature type="transmembrane region" description="Helical" evidence="5">
    <location>
        <begin position="40"/>
        <end position="58"/>
    </location>
</feature>
<evidence type="ECO:0000256" key="3">
    <source>
        <dbReference type="ARBA" id="ARBA00022989"/>
    </source>
</evidence>
<dbReference type="EMBL" id="PIUM01000027">
    <property type="protein sequence ID" value="PKU22783.1"/>
    <property type="molecule type" value="Genomic_DNA"/>
</dbReference>
<dbReference type="PIRSF" id="PIRSF033913">
    <property type="entry name" value="S-S_format_DsbB"/>
    <property type="match status" value="1"/>
</dbReference>
<dbReference type="Gene3D" id="1.20.1550.10">
    <property type="entry name" value="DsbB-like"/>
    <property type="match status" value="1"/>
</dbReference>
<proteinExistence type="predicted"/>
<dbReference type="InterPro" id="IPR024199">
    <property type="entry name" value="Uncharacterised_DsbB"/>
</dbReference>
<evidence type="ECO:0000256" key="5">
    <source>
        <dbReference type="SAM" id="Phobius"/>
    </source>
</evidence>
<evidence type="ECO:0000313" key="6">
    <source>
        <dbReference type="EMBL" id="PKU22783.1"/>
    </source>
</evidence>
<keyword evidence="4 5" id="KW-0472">Membrane</keyword>
<dbReference type="SUPFAM" id="SSF158442">
    <property type="entry name" value="DsbB-like"/>
    <property type="match status" value="1"/>
</dbReference>
<dbReference type="InterPro" id="IPR023380">
    <property type="entry name" value="DsbB-like_sf"/>
</dbReference>
<feature type="transmembrane region" description="Helical" evidence="5">
    <location>
        <begin position="130"/>
        <end position="156"/>
    </location>
</feature>